<reference evidence="1" key="1">
    <citation type="journal article" date="2014" name="Front. Microbiol.">
        <title>High frequency of phylogenetically diverse reductive dehalogenase-homologous genes in deep subseafloor sedimentary metagenomes.</title>
        <authorList>
            <person name="Kawai M."/>
            <person name="Futagami T."/>
            <person name="Toyoda A."/>
            <person name="Takaki Y."/>
            <person name="Nishi S."/>
            <person name="Hori S."/>
            <person name="Arai W."/>
            <person name="Tsubouchi T."/>
            <person name="Morono Y."/>
            <person name="Uchiyama I."/>
            <person name="Ito T."/>
            <person name="Fujiyama A."/>
            <person name="Inagaki F."/>
            <person name="Takami H."/>
        </authorList>
    </citation>
    <scope>NUCLEOTIDE SEQUENCE</scope>
    <source>
        <strain evidence="1">Expedition CK06-06</strain>
    </source>
</reference>
<evidence type="ECO:0000313" key="1">
    <source>
        <dbReference type="EMBL" id="GAI78164.1"/>
    </source>
</evidence>
<proteinExistence type="predicted"/>
<sequence>TLNENPKGAVSVEGTIGSLQQELTFHFSGDSETSILRWLGCVLVCQIPEIGIVDTIKKLRSYYEFYSDITDYQVAESESTKSIGVISSASESPNLVIVD</sequence>
<organism evidence="1">
    <name type="scientific">marine sediment metagenome</name>
    <dbReference type="NCBI Taxonomy" id="412755"/>
    <lineage>
        <taxon>unclassified sequences</taxon>
        <taxon>metagenomes</taxon>
        <taxon>ecological metagenomes</taxon>
    </lineage>
</organism>
<feature type="non-terminal residue" evidence="1">
    <location>
        <position position="1"/>
    </location>
</feature>
<dbReference type="EMBL" id="BARW01010590">
    <property type="protein sequence ID" value="GAI78164.1"/>
    <property type="molecule type" value="Genomic_DNA"/>
</dbReference>
<gene>
    <name evidence="1" type="ORF">S12H4_20792</name>
</gene>
<comment type="caution">
    <text evidence="1">The sequence shown here is derived from an EMBL/GenBank/DDBJ whole genome shotgun (WGS) entry which is preliminary data.</text>
</comment>
<protein>
    <submittedName>
        <fullName evidence="1">Uncharacterized protein</fullName>
    </submittedName>
</protein>
<accession>X1TDQ3</accession>
<dbReference type="AlphaFoldDB" id="X1TDQ3"/>
<name>X1TDQ3_9ZZZZ</name>